<dbReference type="InterPro" id="IPR002401">
    <property type="entry name" value="Cyt_P450_E_grp-I"/>
</dbReference>
<evidence type="ECO:0000256" key="5">
    <source>
        <dbReference type="ARBA" id="ARBA00022723"/>
    </source>
</evidence>
<evidence type="ECO:0000313" key="11">
    <source>
        <dbReference type="EMBL" id="PLB54900.1"/>
    </source>
</evidence>
<keyword evidence="6" id="KW-0560">Oxidoreductase</keyword>
<keyword evidence="10" id="KW-0472">Membrane</keyword>
<feature type="non-terminal residue" evidence="11">
    <location>
        <position position="543"/>
    </location>
</feature>
<dbReference type="InterPro" id="IPR050121">
    <property type="entry name" value="Cytochrome_P450_monoxygenase"/>
</dbReference>
<dbReference type="GeneID" id="36552983"/>
<feature type="binding site" description="axial binding residue" evidence="9">
    <location>
        <position position="475"/>
    </location>
    <ligand>
        <name>heme</name>
        <dbReference type="ChEBI" id="CHEBI:30413"/>
    </ligand>
    <ligandPart>
        <name>Fe</name>
        <dbReference type="ChEBI" id="CHEBI:18248"/>
    </ligandPart>
</feature>
<dbReference type="OrthoDB" id="10029320at2759"/>
<protein>
    <submittedName>
        <fullName evidence="11">Putative N-alkane-inducible cytochrome P450</fullName>
    </submittedName>
</protein>
<feature type="transmembrane region" description="Helical" evidence="10">
    <location>
        <begin position="15"/>
        <end position="38"/>
    </location>
</feature>
<proteinExistence type="inferred from homology"/>
<evidence type="ECO:0000256" key="3">
    <source>
        <dbReference type="ARBA" id="ARBA00010617"/>
    </source>
</evidence>
<dbReference type="PANTHER" id="PTHR24305:SF107">
    <property type="entry name" value="P450, PUTATIVE (EUROFUNG)-RELATED"/>
    <property type="match status" value="1"/>
</dbReference>
<evidence type="ECO:0000256" key="1">
    <source>
        <dbReference type="ARBA" id="ARBA00001971"/>
    </source>
</evidence>
<evidence type="ECO:0000256" key="4">
    <source>
        <dbReference type="ARBA" id="ARBA00022617"/>
    </source>
</evidence>
<dbReference type="GO" id="GO:0016705">
    <property type="term" value="F:oxidoreductase activity, acting on paired donors, with incorporation or reduction of molecular oxygen"/>
    <property type="evidence" value="ECO:0007669"/>
    <property type="project" value="InterPro"/>
</dbReference>
<keyword evidence="8" id="KW-0503">Monooxygenase</keyword>
<dbReference type="AlphaFoldDB" id="A0A2I2GPU9"/>
<dbReference type="VEuPathDB" id="FungiDB:P170DRAFT_374290"/>
<reference evidence="11 12" key="1">
    <citation type="submission" date="2016-12" db="EMBL/GenBank/DDBJ databases">
        <title>The genomes of Aspergillus section Nigri reveals drivers in fungal speciation.</title>
        <authorList>
            <consortium name="DOE Joint Genome Institute"/>
            <person name="Vesth T.C."/>
            <person name="Nybo J."/>
            <person name="Theobald S."/>
            <person name="Brandl J."/>
            <person name="Frisvad J.C."/>
            <person name="Nielsen K.F."/>
            <person name="Lyhne E.K."/>
            <person name="Kogle M.E."/>
            <person name="Kuo A."/>
            <person name="Riley R."/>
            <person name="Clum A."/>
            <person name="Nolan M."/>
            <person name="Lipzen A."/>
            <person name="Salamov A."/>
            <person name="Henrissat B."/>
            <person name="Wiebenga A."/>
            <person name="De Vries R.P."/>
            <person name="Grigoriev I.V."/>
            <person name="Mortensen U.H."/>
            <person name="Andersen M.R."/>
            <person name="Baker S.E."/>
        </authorList>
    </citation>
    <scope>NUCLEOTIDE SEQUENCE [LARGE SCALE GENOMIC DNA]</scope>
    <source>
        <strain evidence="11 12">IBT 23096</strain>
    </source>
</reference>
<evidence type="ECO:0000256" key="2">
    <source>
        <dbReference type="ARBA" id="ARBA00005179"/>
    </source>
</evidence>
<gene>
    <name evidence="11" type="ORF">P170DRAFT_374290</name>
</gene>
<dbReference type="InterPro" id="IPR036396">
    <property type="entry name" value="Cyt_P450_sf"/>
</dbReference>
<sequence>MDIHRTEWKVLLSRIWMALAMVYLISMVYRMVKVRLLFYRLKRKAMPMYPWDPIFGNIRVLAALSKRVPKDARQAEAFVALSSEGSGIESCFYIDVWPFGFPMLVVISPELAVQACQTYDLPKPDALAPFITPMAGGPSFFDTNGAEWKRGRGTFNYGFSAQAAIKHVPHIIEEAEVYVAVLRQHAETGDTFSLDEITCNYVMDIIGNIALNTRFKSQTGHNPIAAAMRNTIDWEFQIETGNPFTRLNPMRLFKQWSNGRTMNHYIGVELDKRYQEWRQGGLSSSTTKSIMDLVIAQYMKTRPAGPSIDPQFKAWATIQIRLFLFVGHDSTAVTIVYCLYLLSKHPEILVRVRAEHDGIFGSDLSSAAGLLRQRPELINRLPYTLAVIKETLRLFPPANGLRQGLPGISLRDKNGTEFPTEGFAIWIVHSAVHRNPESWPDPHSFIPDRWMVEPGHHLYPPNGGWRPFEHGPRDCIGQNIALLDIQITLLLTVRVFDFRDQYSDWDRLHSSHGINTMFGERAYLIQKGSGHPAQGFPCKVSLR</sequence>
<dbReference type="GO" id="GO:0020037">
    <property type="term" value="F:heme binding"/>
    <property type="evidence" value="ECO:0007669"/>
    <property type="project" value="InterPro"/>
</dbReference>
<dbReference type="Gene3D" id="1.10.630.10">
    <property type="entry name" value="Cytochrome P450"/>
    <property type="match status" value="1"/>
</dbReference>
<keyword evidence="4 9" id="KW-0349">Heme</keyword>
<evidence type="ECO:0000256" key="6">
    <source>
        <dbReference type="ARBA" id="ARBA00023002"/>
    </source>
</evidence>
<dbReference type="PANTHER" id="PTHR24305">
    <property type="entry name" value="CYTOCHROME P450"/>
    <property type="match status" value="1"/>
</dbReference>
<keyword evidence="10" id="KW-0812">Transmembrane</keyword>
<evidence type="ECO:0000256" key="8">
    <source>
        <dbReference type="ARBA" id="ARBA00023033"/>
    </source>
</evidence>
<dbReference type="SUPFAM" id="SSF48264">
    <property type="entry name" value="Cytochrome P450"/>
    <property type="match status" value="1"/>
</dbReference>
<evidence type="ECO:0000256" key="9">
    <source>
        <dbReference type="PIRSR" id="PIRSR602401-1"/>
    </source>
</evidence>
<keyword evidence="5 9" id="KW-0479">Metal-binding</keyword>
<dbReference type="PRINTS" id="PR00385">
    <property type="entry name" value="P450"/>
</dbReference>
<name>A0A2I2GPU9_9EURO</name>
<dbReference type="InterPro" id="IPR001128">
    <property type="entry name" value="Cyt_P450"/>
</dbReference>
<dbReference type="GO" id="GO:0005506">
    <property type="term" value="F:iron ion binding"/>
    <property type="evidence" value="ECO:0007669"/>
    <property type="project" value="InterPro"/>
</dbReference>
<comment type="caution">
    <text evidence="11">The sequence shown here is derived from an EMBL/GenBank/DDBJ whole genome shotgun (WGS) entry which is preliminary data.</text>
</comment>
<evidence type="ECO:0000313" key="12">
    <source>
        <dbReference type="Proteomes" id="UP000234275"/>
    </source>
</evidence>
<evidence type="ECO:0000256" key="10">
    <source>
        <dbReference type="SAM" id="Phobius"/>
    </source>
</evidence>
<evidence type="ECO:0000256" key="7">
    <source>
        <dbReference type="ARBA" id="ARBA00023004"/>
    </source>
</evidence>
<dbReference type="EMBL" id="MSFO01000001">
    <property type="protein sequence ID" value="PLB54900.1"/>
    <property type="molecule type" value="Genomic_DNA"/>
</dbReference>
<keyword evidence="7 9" id="KW-0408">Iron</keyword>
<dbReference type="STRING" id="1392250.A0A2I2GPU9"/>
<keyword evidence="12" id="KW-1185">Reference proteome</keyword>
<dbReference type="RefSeq" id="XP_024710202.1">
    <property type="nucleotide sequence ID" value="XM_024845283.1"/>
</dbReference>
<dbReference type="CDD" id="cd11051">
    <property type="entry name" value="CYP59-like"/>
    <property type="match status" value="1"/>
</dbReference>
<organism evidence="11 12">
    <name type="scientific">Aspergillus steynii IBT 23096</name>
    <dbReference type="NCBI Taxonomy" id="1392250"/>
    <lineage>
        <taxon>Eukaryota</taxon>
        <taxon>Fungi</taxon>
        <taxon>Dikarya</taxon>
        <taxon>Ascomycota</taxon>
        <taxon>Pezizomycotina</taxon>
        <taxon>Eurotiomycetes</taxon>
        <taxon>Eurotiomycetidae</taxon>
        <taxon>Eurotiales</taxon>
        <taxon>Aspergillaceae</taxon>
        <taxon>Aspergillus</taxon>
        <taxon>Aspergillus subgen. Circumdati</taxon>
    </lineage>
</organism>
<dbReference type="Pfam" id="PF00067">
    <property type="entry name" value="p450"/>
    <property type="match status" value="1"/>
</dbReference>
<dbReference type="GO" id="GO:0004497">
    <property type="term" value="F:monooxygenase activity"/>
    <property type="evidence" value="ECO:0007669"/>
    <property type="project" value="UniProtKB-KW"/>
</dbReference>
<accession>A0A2I2GPU9</accession>
<dbReference type="Proteomes" id="UP000234275">
    <property type="component" value="Unassembled WGS sequence"/>
</dbReference>
<keyword evidence="10" id="KW-1133">Transmembrane helix</keyword>
<comment type="pathway">
    <text evidence="2">Secondary metabolite biosynthesis.</text>
</comment>
<comment type="cofactor">
    <cofactor evidence="1 9">
        <name>heme</name>
        <dbReference type="ChEBI" id="CHEBI:30413"/>
    </cofactor>
</comment>
<comment type="similarity">
    <text evidence="3">Belongs to the cytochrome P450 family.</text>
</comment>
<dbReference type="PRINTS" id="PR00463">
    <property type="entry name" value="EP450I"/>
</dbReference>